<name>A0ACB7VHA0_DIOAL</name>
<accession>A0ACB7VHA0</accession>
<proteinExistence type="predicted"/>
<keyword evidence="2" id="KW-1185">Reference proteome</keyword>
<sequence>MFLREAIAKQTGFALRLANHVGATMDGRSNLVFSPLSLHLILSLIAAGSKGPTCDQILPVLGAASPGELSSLASRIVSVALSDASASGGPRIVFSNGAWVDRSVSLKPSFKQIASKKYKAEVKTVDFQSNADQVAKEVNSWVENLTSGLIKDLLPSGSVDHSTRLIFGNALYFKGLWEKKFDAMETTDSEFHLLDGSSVQVPFMTSEDKQLLSAHDGFKVLGLPYKRGVDGRQFSMYLFLPDAQDGLWSLSEKLKDLGSLDRYLPAQKVAVGDFKIPRFKISFGFEASEVLKALGLELLFSENCDLSEMVDLPTGQNLYVTSVIHKSFIEVNEGGTEAAAASAVIMCGSAPVFLPPLDFVADHPFLFLIREDMTGVVLFVGHVINPLLV</sequence>
<dbReference type="EMBL" id="CM037018">
    <property type="protein sequence ID" value="KAH7673536.1"/>
    <property type="molecule type" value="Genomic_DNA"/>
</dbReference>
<protein>
    <submittedName>
        <fullName evidence="1">Serpin family protein</fullName>
    </submittedName>
</protein>
<evidence type="ECO:0000313" key="1">
    <source>
        <dbReference type="EMBL" id="KAH7673536.1"/>
    </source>
</evidence>
<dbReference type="Proteomes" id="UP000827976">
    <property type="component" value="Chromosome 8"/>
</dbReference>
<gene>
    <name evidence="1" type="ORF">IHE45_08G013700</name>
</gene>
<organism evidence="1 2">
    <name type="scientific">Dioscorea alata</name>
    <name type="common">Purple yam</name>
    <dbReference type="NCBI Taxonomy" id="55571"/>
    <lineage>
        <taxon>Eukaryota</taxon>
        <taxon>Viridiplantae</taxon>
        <taxon>Streptophyta</taxon>
        <taxon>Embryophyta</taxon>
        <taxon>Tracheophyta</taxon>
        <taxon>Spermatophyta</taxon>
        <taxon>Magnoliopsida</taxon>
        <taxon>Liliopsida</taxon>
        <taxon>Dioscoreales</taxon>
        <taxon>Dioscoreaceae</taxon>
        <taxon>Dioscorea</taxon>
    </lineage>
</organism>
<evidence type="ECO:0000313" key="2">
    <source>
        <dbReference type="Proteomes" id="UP000827976"/>
    </source>
</evidence>
<comment type="caution">
    <text evidence="1">The sequence shown here is derived from an EMBL/GenBank/DDBJ whole genome shotgun (WGS) entry which is preliminary data.</text>
</comment>
<reference evidence="2" key="1">
    <citation type="journal article" date="2022" name="Nat. Commun.">
        <title>Chromosome evolution and the genetic basis of agronomically important traits in greater yam.</title>
        <authorList>
            <person name="Bredeson J.V."/>
            <person name="Lyons J.B."/>
            <person name="Oniyinde I.O."/>
            <person name="Okereke N.R."/>
            <person name="Kolade O."/>
            <person name="Nnabue I."/>
            <person name="Nwadili C.O."/>
            <person name="Hribova E."/>
            <person name="Parker M."/>
            <person name="Nwogha J."/>
            <person name="Shu S."/>
            <person name="Carlson J."/>
            <person name="Kariba R."/>
            <person name="Muthemba S."/>
            <person name="Knop K."/>
            <person name="Barton G.J."/>
            <person name="Sherwood A.V."/>
            <person name="Lopez-Montes A."/>
            <person name="Asiedu R."/>
            <person name="Jamnadass R."/>
            <person name="Muchugi A."/>
            <person name="Goodstein D."/>
            <person name="Egesi C.N."/>
            <person name="Featherston J."/>
            <person name="Asfaw A."/>
            <person name="Simpson G.G."/>
            <person name="Dolezel J."/>
            <person name="Hendre P.S."/>
            <person name="Van Deynze A."/>
            <person name="Kumar P.L."/>
            <person name="Obidiegwu J.E."/>
            <person name="Bhattacharjee R."/>
            <person name="Rokhsar D.S."/>
        </authorList>
    </citation>
    <scope>NUCLEOTIDE SEQUENCE [LARGE SCALE GENOMIC DNA]</scope>
    <source>
        <strain evidence="2">cv. TDa95/00328</strain>
    </source>
</reference>